<dbReference type="RefSeq" id="WP_091687054.1">
    <property type="nucleotide sequence ID" value="NZ_BAABFM010000069.1"/>
</dbReference>
<keyword evidence="1" id="KW-1133">Transmembrane helix</keyword>
<dbReference type="STRING" id="1527.SAMN04489757_11920"/>
<name>A0A1I5GEI7_9FIRM</name>
<organism evidence="2 3">
    <name type="scientific">Anaerocolumna aminovalerica</name>
    <dbReference type="NCBI Taxonomy" id="1527"/>
    <lineage>
        <taxon>Bacteria</taxon>
        <taxon>Bacillati</taxon>
        <taxon>Bacillota</taxon>
        <taxon>Clostridia</taxon>
        <taxon>Lachnospirales</taxon>
        <taxon>Lachnospiraceae</taxon>
        <taxon>Anaerocolumna</taxon>
    </lineage>
</organism>
<feature type="transmembrane region" description="Helical" evidence="1">
    <location>
        <begin position="12"/>
        <end position="28"/>
    </location>
</feature>
<accession>A0A1I5GEI7</accession>
<keyword evidence="3" id="KW-1185">Reference proteome</keyword>
<evidence type="ECO:0000313" key="2">
    <source>
        <dbReference type="EMBL" id="SFO34382.1"/>
    </source>
</evidence>
<evidence type="ECO:0000313" key="3">
    <source>
        <dbReference type="Proteomes" id="UP000198806"/>
    </source>
</evidence>
<keyword evidence="1" id="KW-0472">Membrane</keyword>
<evidence type="ECO:0000256" key="1">
    <source>
        <dbReference type="SAM" id="Phobius"/>
    </source>
</evidence>
<sequence length="125" mass="14500">MENIKELVEKSAAIFMFCIAGTLLLIQYKEQYKLISTIRVNLSKQGVLYEQPIYKIQDNKVSYKEVIAALICDLEYDVQVNRIYLQKDSFNPMEFDFSVVPNTDYIKTYEVDSSGNITKVTYNSL</sequence>
<dbReference type="EMBL" id="FOWD01000019">
    <property type="protein sequence ID" value="SFO34382.1"/>
    <property type="molecule type" value="Genomic_DNA"/>
</dbReference>
<proteinExistence type="predicted"/>
<keyword evidence="1" id="KW-0812">Transmembrane</keyword>
<dbReference type="Proteomes" id="UP000198806">
    <property type="component" value="Unassembled WGS sequence"/>
</dbReference>
<protein>
    <submittedName>
        <fullName evidence="2">Uncharacterized protein</fullName>
    </submittedName>
</protein>
<gene>
    <name evidence="2" type="ORF">SAMN04489757_11920</name>
</gene>
<dbReference type="OrthoDB" id="102376at186803"/>
<reference evidence="2 3" key="1">
    <citation type="submission" date="2016-10" db="EMBL/GenBank/DDBJ databases">
        <authorList>
            <person name="de Groot N.N."/>
        </authorList>
    </citation>
    <scope>NUCLEOTIDE SEQUENCE [LARGE SCALE GENOMIC DNA]</scope>
    <source>
        <strain evidence="2 3">DSM 1283</strain>
    </source>
</reference>
<dbReference type="AlphaFoldDB" id="A0A1I5GEI7"/>